<dbReference type="InterPro" id="IPR008902">
    <property type="entry name" value="Rhamnosid_concanavalin"/>
</dbReference>
<name>A0A9D1EA64_9FIRM</name>
<dbReference type="InterPro" id="IPR013783">
    <property type="entry name" value="Ig-like_fold"/>
</dbReference>
<accession>A0A9D1EA64</accession>
<reference evidence="8" key="2">
    <citation type="journal article" date="2021" name="PeerJ">
        <title>Extensive microbial diversity within the chicken gut microbiome revealed by metagenomics and culture.</title>
        <authorList>
            <person name="Gilroy R."/>
            <person name="Ravi A."/>
            <person name="Getino M."/>
            <person name="Pursley I."/>
            <person name="Horton D.L."/>
            <person name="Alikhan N.F."/>
            <person name="Baker D."/>
            <person name="Gharbi K."/>
            <person name="Hall N."/>
            <person name="Watson M."/>
            <person name="Adriaenssens E.M."/>
            <person name="Foster-Nyarko E."/>
            <person name="Jarju S."/>
            <person name="Secka A."/>
            <person name="Antonio M."/>
            <person name="Oren A."/>
            <person name="Chaudhuri R.R."/>
            <person name="La Ragione R."/>
            <person name="Hildebrand F."/>
            <person name="Pallen M.J."/>
        </authorList>
    </citation>
    <scope>NUCLEOTIDE SEQUENCE</scope>
    <source>
        <strain evidence="8">ChiSjej5B23-6657</strain>
    </source>
</reference>
<feature type="domain" description="Alpha-L-rhamnosidase C-terminal" evidence="7">
    <location>
        <begin position="775"/>
        <end position="837"/>
    </location>
</feature>
<dbReference type="GO" id="GO:0005975">
    <property type="term" value="P:carbohydrate metabolic process"/>
    <property type="evidence" value="ECO:0007669"/>
    <property type="project" value="InterPro"/>
</dbReference>
<dbReference type="Gene3D" id="1.50.10.10">
    <property type="match status" value="1"/>
</dbReference>
<evidence type="ECO:0000259" key="4">
    <source>
        <dbReference type="Pfam" id="PF05592"/>
    </source>
</evidence>
<dbReference type="InterPro" id="IPR016007">
    <property type="entry name" value="Alpha_rhamnosid"/>
</dbReference>
<evidence type="ECO:0000256" key="3">
    <source>
        <dbReference type="ARBA" id="ARBA00022801"/>
    </source>
</evidence>
<dbReference type="Pfam" id="PF05592">
    <property type="entry name" value="Bac_rhamnosid"/>
    <property type="match status" value="1"/>
</dbReference>
<dbReference type="InterPro" id="IPR008928">
    <property type="entry name" value="6-hairpin_glycosidase_sf"/>
</dbReference>
<feature type="domain" description="Bacterial alpha-L-rhamnosidase N-terminal" evidence="5">
    <location>
        <begin position="138"/>
        <end position="264"/>
    </location>
</feature>
<dbReference type="InterPro" id="IPR035396">
    <property type="entry name" value="Bac_rhamnosid6H"/>
</dbReference>
<evidence type="ECO:0000259" key="6">
    <source>
        <dbReference type="Pfam" id="PF17389"/>
    </source>
</evidence>
<dbReference type="Pfam" id="PF08531">
    <property type="entry name" value="Bac_rhamnosid_N"/>
    <property type="match status" value="1"/>
</dbReference>
<sequence>MEMRAYHLQVNHLSRPVGIDGENLRVSWRLEGGIRQSAYQVEVKTKNGELLETTGKVSSHDMFCRLKKRIPWRSRAQIVLRIWDESGKEGQGATLDVMTGIEREAWKALWINPELTCDPKERKPGSYLRKKFDVQDPGDAVLYITSHGICNVYLNGREAADLQLMPGTTQENRRLMVETLDVTPFLQEGENEIVVTLGDGWHRGSMGYDQNRNVYGTDVALLCQLEVDREPVLVTDETWEASNDGPLGRNDLMAGEEYDATRAETMTYHGVKREDFGYDNLICVDTVPILPKEVFAAKLIITPKGEKVLDFGQNLVGYVRLDLEAKAGQTITLTHGETLDGDGNFTIENFQAPKVRTEQKVVYRCREGRNLYHPTKTYMGFRYVLVEADFDVDPADFQAVAIYSDMLTTGEFSCGVPEVNQLFRNALWSMKGNFIDIPTDCPTREKSGYSGDCQAYIRTAMYLMDCYPVYAKWIREQAATQTPEGCVAQIAPMNSRKQSNPDGGIGWCDSFEIVPYYLEKRYDDHTLTEEFYGQIADWMRFQIKKSRKLRLANRRKVPKELRSYLLDNGWLWGEWLEPGQDVVPYMVNLMTHGDLELSSSYLSYGCALVAEMAESLGKSEDAAYFREVSGKAKEAYRYLFLKNGKIEEPKRQCRYVRPIALGMLTEEEKPRTAESLAEKIAENGGKLNTGFLTTHELCRVLTENGQAKTAYDLLLQREAPGWLYSVLQGATTIPENWYAYGEDGSRKDSFNHYSYGAIAGWLMDCVCGIRVEDGRLRIHPYPDRRLGYAKGIYDSPLGKVSSGWEYTQDGIRFSFVIPSNSRAVVTLPDGERELEPGEYTFLFPDEAK</sequence>
<dbReference type="GO" id="GO:0030596">
    <property type="term" value="F:alpha-L-rhamnosidase activity"/>
    <property type="evidence" value="ECO:0007669"/>
    <property type="project" value="UniProtKB-EC"/>
</dbReference>
<protein>
    <recommendedName>
        <fullName evidence="2">alpha-L-rhamnosidase</fullName>
        <ecNumber evidence="2">3.2.1.40</ecNumber>
    </recommendedName>
</protein>
<comment type="catalytic activity">
    <reaction evidence="1">
        <text>Hydrolysis of terminal non-reducing alpha-L-rhamnose residues in alpha-L-rhamnosides.</text>
        <dbReference type="EC" id="3.2.1.40"/>
    </reaction>
</comment>
<dbReference type="EC" id="3.2.1.40" evidence="2"/>
<organism evidence="8 9">
    <name type="scientific">Candidatus Pullilachnospira gallistercoris</name>
    <dbReference type="NCBI Taxonomy" id="2840911"/>
    <lineage>
        <taxon>Bacteria</taxon>
        <taxon>Bacillati</taxon>
        <taxon>Bacillota</taxon>
        <taxon>Clostridia</taxon>
        <taxon>Lachnospirales</taxon>
        <taxon>Lachnospiraceae</taxon>
        <taxon>Lachnospiraceae incertae sedis</taxon>
        <taxon>Candidatus Pullilachnospira</taxon>
    </lineage>
</organism>
<dbReference type="EMBL" id="DVHM01000103">
    <property type="protein sequence ID" value="HIR70919.1"/>
    <property type="molecule type" value="Genomic_DNA"/>
</dbReference>
<evidence type="ECO:0000313" key="8">
    <source>
        <dbReference type="EMBL" id="HIR70919.1"/>
    </source>
</evidence>
<dbReference type="SUPFAM" id="SSF48208">
    <property type="entry name" value="Six-hairpin glycosidases"/>
    <property type="match status" value="1"/>
</dbReference>
<evidence type="ECO:0000256" key="1">
    <source>
        <dbReference type="ARBA" id="ARBA00001445"/>
    </source>
</evidence>
<dbReference type="InterPro" id="IPR013737">
    <property type="entry name" value="Bac_rhamnosid_N"/>
</dbReference>
<dbReference type="InterPro" id="IPR012341">
    <property type="entry name" value="6hp_glycosidase-like_sf"/>
</dbReference>
<comment type="caution">
    <text evidence="8">The sequence shown here is derived from an EMBL/GenBank/DDBJ whole genome shotgun (WGS) entry which is preliminary data.</text>
</comment>
<dbReference type="Pfam" id="PF25788">
    <property type="entry name" value="Ig_Rha78A_N"/>
    <property type="match status" value="1"/>
</dbReference>
<gene>
    <name evidence="8" type="ORF">IAA55_06535</name>
</gene>
<feature type="domain" description="Alpha-L-rhamnosidase concanavalin-like" evidence="4">
    <location>
        <begin position="302"/>
        <end position="402"/>
    </location>
</feature>
<dbReference type="Pfam" id="PF17389">
    <property type="entry name" value="Bac_rhamnosid6H"/>
    <property type="match status" value="1"/>
</dbReference>
<evidence type="ECO:0000256" key="2">
    <source>
        <dbReference type="ARBA" id="ARBA00012652"/>
    </source>
</evidence>
<feature type="domain" description="Alpha-L-rhamnosidase six-hairpin glycosidase" evidence="6">
    <location>
        <begin position="409"/>
        <end position="766"/>
    </location>
</feature>
<dbReference type="InterPro" id="IPR035398">
    <property type="entry name" value="Bac_rhamnosid_C"/>
</dbReference>
<dbReference type="Pfam" id="PF17390">
    <property type="entry name" value="Bac_rhamnosid_C"/>
    <property type="match status" value="1"/>
</dbReference>
<proteinExistence type="predicted"/>
<dbReference type="Gene3D" id="2.60.40.10">
    <property type="entry name" value="Immunoglobulins"/>
    <property type="match status" value="1"/>
</dbReference>
<evidence type="ECO:0000313" key="9">
    <source>
        <dbReference type="Proteomes" id="UP000823912"/>
    </source>
</evidence>
<evidence type="ECO:0000259" key="7">
    <source>
        <dbReference type="Pfam" id="PF17390"/>
    </source>
</evidence>
<dbReference type="AlphaFoldDB" id="A0A9D1EA64"/>
<reference evidence="8" key="1">
    <citation type="submission" date="2020-10" db="EMBL/GenBank/DDBJ databases">
        <authorList>
            <person name="Gilroy R."/>
        </authorList>
    </citation>
    <scope>NUCLEOTIDE SEQUENCE</scope>
    <source>
        <strain evidence="8">ChiSjej5B23-6657</strain>
    </source>
</reference>
<dbReference type="Gene3D" id="2.60.420.10">
    <property type="entry name" value="Maltose phosphorylase, domain 3"/>
    <property type="match status" value="1"/>
</dbReference>
<keyword evidence="3 8" id="KW-0378">Hydrolase</keyword>
<dbReference type="Gene3D" id="2.60.120.260">
    <property type="entry name" value="Galactose-binding domain-like"/>
    <property type="match status" value="2"/>
</dbReference>
<dbReference type="PANTHER" id="PTHR33307">
    <property type="entry name" value="ALPHA-RHAMNOSIDASE (EUROFUNG)"/>
    <property type="match status" value="1"/>
</dbReference>
<evidence type="ECO:0000259" key="5">
    <source>
        <dbReference type="Pfam" id="PF08531"/>
    </source>
</evidence>
<dbReference type="PANTHER" id="PTHR33307:SF6">
    <property type="entry name" value="ALPHA-RHAMNOSIDASE (EUROFUNG)-RELATED"/>
    <property type="match status" value="1"/>
</dbReference>
<dbReference type="Proteomes" id="UP000823912">
    <property type="component" value="Unassembled WGS sequence"/>
</dbReference>